<dbReference type="VEuPathDB" id="TriTrypDB:LpyrH10_36_0100"/>
<dbReference type="OMA" id="RMYVVAA"/>
<accession>A0A0M9FPN6</accession>
<sequence length="602" mass="65490">MRTLARGATRRLPSLFYTDIHKQCLRLFYPPRDSALPPTHIHIYIHLIHMSSAAASADTAAPVSFLDALRQRYGATADDHNSVLVQDKKWQFVGSEKAAKRQSQYDRLTLVVLRNCGITCAMTTDETRDGNHDNALKDANMARLEELDLSENPRLTLWEVGNLLPYLPRLATLQLCDIPALLSPALTSPPVLALPTGASSAAAITAAPPLLISTHLLKLVLNNTGFTSLAQLRALIAVPALRELHLDSNKLTSLDLVTATEAASGAAAGAAAAAICFPRVTTLSLAHNELSDWRAISAAISQAFPALTELFLADNRLQDLILSDDLVAHAAAGVAWTAAEEREMQPYAYLRPLTLLGVNDNPTLAHPATVDAVRVLCPRLTTFRITYRTLLPAWNETNSRMYVVAALPTISLLNRGTVRAKERLDSELLYVQRGLQQRMRDAETAETAAAATQQGDTPQPHTAAVPHVPYPLVDVLRERHKDVVLSMQREGDTATTTGAGHVMLNVTLHFVNGYAAATATATDSPLSTQTQKLPSSLTVAKLKALMQKVFQVRPVNQRLSYRSGDHGVLETQTPLDNEQETLGYYGVPDGAIIYVEDASLRD</sequence>
<evidence type="ECO:0000256" key="2">
    <source>
        <dbReference type="ARBA" id="ARBA00022737"/>
    </source>
</evidence>
<keyword evidence="6" id="KW-1185">Reference proteome</keyword>
<dbReference type="Proteomes" id="UP000037923">
    <property type="component" value="Unassembled WGS sequence"/>
</dbReference>
<keyword evidence="1" id="KW-0433">Leucine-rich repeat</keyword>
<dbReference type="SUPFAM" id="SSF54236">
    <property type="entry name" value="Ubiquitin-like"/>
    <property type="match status" value="1"/>
</dbReference>
<dbReference type="EMBL" id="LGTL01000036">
    <property type="protein sequence ID" value="KPA73423.1"/>
    <property type="molecule type" value="Genomic_DNA"/>
</dbReference>
<feature type="region of interest" description="Disordered" evidence="3">
    <location>
        <begin position="441"/>
        <end position="465"/>
    </location>
</feature>
<evidence type="ECO:0000313" key="6">
    <source>
        <dbReference type="Proteomes" id="UP000037923"/>
    </source>
</evidence>
<dbReference type="SUPFAM" id="SSF52058">
    <property type="entry name" value="L domain-like"/>
    <property type="match status" value="1"/>
</dbReference>
<name>A0A0M9FPN6_LEPPY</name>
<dbReference type="Gene3D" id="3.80.10.10">
    <property type="entry name" value="Ribonuclease Inhibitor"/>
    <property type="match status" value="2"/>
</dbReference>
<reference evidence="5 6" key="1">
    <citation type="submission" date="2015-07" db="EMBL/GenBank/DDBJ databases">
        <title>High-quality genome of monoxenous trypanosomatid Leptomonas pyrrhocoris.</title>
        <authorList>
            <person name="Flegontov P."/>
            <person name="Butenko A."/>
            <person name="Firsov S."/>
            <person name="Vlcek C."/>
            <person name="Logacheva M.D."/>
            <person name="Field M."/>
            <person name="Filatov D."/>
            <person name="Flegontova O."/>
            <person name="Gerasimov E."/>
            <person name="Jackson A.P."/>
            <person name="Kelly S."/>
            <person name="Opperdoes F."/>
            <person name="O'Reilly A."/>
            <person name="Votypka J."/>
            <person name="Yurchenko V."/>
            <person name="Lukes J."/>
        </authorList>
    </citation>
    <scope>NUCLEOTIDE SEQUENCE [LARGE SCALE GENOMIC DNA]</scope>
    <source>
        <strain evidence="5">H10</strain>
    </source>
</reference>
<dbReference type="OrthoDB" id="5273213at2759"/>
<dbReference type="InterPro" id="IPR044079">
    <property type="entry name" value="Ubl_TBCE"/>
</dbReference>
<dbReference type="InterPro" id="IPR050836">
    <property type="entry name" value="SDS22/Internalin_LRR"/>
</dbReference>
<evidence type="ECO:0000313" key="5">
    <source>
        <dbReference type="EMBL" id="KPA73423.1"/>
    </source>
</evidence>
<dbReference type="GeneID" id="26910150"/>
<comment type="caution">
    <text evidence="5">The sequence shown here is derived from an EMBL/GenBank/DDBJ whole genome shotgun (WGS) entry which is preliminary data.</text>
</comment>
<dbReference type="Gene3D" id="3.10.20.90">
    <property type="entry name" value="Phosphatidylinositol 3-kinase Catalytic Subunit, Chain A, domain 1"/>
    <property type="match status" value="1"/>
</dbReference>
<dbReference type="Pfam" id="PF14560">
    <property type="entry name" value="Ubiquitin_2"/>
    <property type="match status" value="1"/>
</dbReference>
<evidence type="ECO:0000256" key="1">
    <source>
        <dbReference type="ARBA" id="ARBA00022614"/>
    </source>
</evidence>
<gene>
    <name evidence="5" type="ORF">ABB37_09867</name>
</gene>
<dbReference type="PROSITE" id="PS50053">
    <property type="entry name" value="UBIQUITIN_2"/>
    <property type="match status" value="1"/>
</dbReference>
<dbReference type="PANTHER" id="PTHR46652">
    <property type="entry name" value="LEUCINE-RICH REPEAT AND IQ DOMAIN-CONTAINING PROTEIN 1-RELATED"/>
    <property type="match status" value="1"/>
</dbReference>
<dbReference type="AlphaFoldDB" id="A0A0M9FPN6"/>
<keyword evidence="2" id="KW-0677">Repeat</keyword>
<dbReference type="RefSeq" id="XP_015651862.1">
    <property type="nucleotide sequence ID" value="XM_015809530.1"/>
</dbReference>
<dbReference type="CDD" id="cd17044">
    <property type="entry name" value="Ubl_TBCE"/>
    <property type="match status" value="1"/>
</dbReference>
<dbReference type="InterPro" id="IPR000626">
    <property type="entry name" value="Ubiquitin-like_dom"/>
</dbReference>
<proteinExistence type="predicted"/>
<evidence type="ECO:0000256" key="3">
    <source>
        <dbReference type="SAM" id="MobiDB-lite"/>
    </source>
</evidence>
<dbReference type="InterPro" id="IPR029071">
    <property type="entry name" value="Ubiquitin-like_domsf"/>
</dbReference>
<dbReference type="InterPro" id="IPR032675">
    <property type="entry name" value="LRR_dom_sf"/>
</dbReference>
<dbReference type="PANTHER" id="PTHR46652:SF3">
    <property type="entry name" value="LEUCINE-RICH REPEAT-CONTAINING PROTEIN 9"/>
    <property type="match status" value="1"/>
</dbReference>
<feature type="domain" description="Ubiquitin-like" evidence="4">
    <location>
        <begin position="504"/>
        <end position="595"/>
    </location>
</feature>
<protein>
    <recommendedName>
        <fullName evidence="4">Ubiquitin-like domain-containing protein</fullName>
    </recommendedName>
</protein>
<organism evidence="5 6">
    <name type="scientific">Leptomonas pyrrhocoris</name>
    <name type="common">Firebug parasite</name>
    <dbReference type="NCBI Taxonomy" id="157538"/>
    <lineage>
        <taxon>Eukaryota</taxon>
        <taxon>Discoba</taxon>
        <taxon>Euglenozoa</taxon>
        <taxon>Kinetoplastea</taxon>
        <taxon>Metakinetoplastina</taxon>
        <taxon>Trypanosomatida</taxon>
        <taxon>Trypanosomatidae</taxon>
        <taxon>Leishmaniinae</taxon>
        <taxon>Leptomonas</taxon>
    </lineage>
</organism>
<evidence type="ECO:0000259" key="4">
    <source>
        <dbReference type="PROSITE" id="PS50053"/>
    </source>
</evidence>